<feature type="region of interest" description="Disordered" evidence="7">
    <location>
        <begin position="533"/>
        <end position="570"/>
    </location>
</feature>
<keyword evidence="5 8" id="KW-0472">Membrane</keyword>
<feature type="transmembrane region" description="Helical" evidence="8">
    <location>
        <begin position="224"/>
        <end position="251"/>
    </location>
</feature>
<protein>
    <submittedName>
        <fullName evidence="10">ABC transporter permease</fullName>
    </submittedName>
</protein>
<dbReference type="Pfam" id="PF02687">
    <property type="entry name" value="FtsX"/>
    <property type="match status" value="2"/>
</dbReference>
<proteinExistence type="inferred from homology"/>
<feature type="transmembrane region" description="Helical" evidence="8">
    <location>
        <begin position="765"/>
        <end position="785"/>
    </location>
</feature>
<feature type="domain" description="ABC3 transporter permease C-terminal" evidence="9">
    <location>
        <begin position="677"/>
        <end position="788"/>
    </location>
</feature>
<dbReference type="PANTHER" id="PTHR30572">
    <property type="entry name" value="MEMBRANE COMPONENT OF TRANSPORTER-RELATED"/>
    <property type="match status" value="1"/>
</dbReference>
<name>A0ABS2ADB6_9ACTN</name>
<keyword evidence="4 8" id="KW-1133">Transmembrane helix</keyword>
<feature type="transmembrane region" description="Helical" evidence="8">
    <location>
        <begin position="669"/>
        <end position="696"/>
    </location>
</feature>
<gene>
    <name evidence="10" type="ORF">JIG36_19600</name>
</gene>
<organism evidence="10 11">
    <name type="scientific">Paractinoplanes ovalisporus</name>
    <dbReference type="NCBI Taxonomy" id="2810368"/>
    <lineage>
        <taxon>Bacteria</taxon>
        <taxon>Bacillati</taxon>
        <taxon>Actinomycetota</taxon>
        <taxon>Actinomycetes</taxon>
        <taxon>Micromonosporales</taxon>
        <taxon>Micromonosporaceae</taxon>
        <taxon>Paractinoplanes</taxon>
    </lineage>
</organism>
<feature type="transmembrane region" description="Helical" evidence="8">
    <location>
        <begin position="322"/>
        <end position="345"/>
    </location>
</feature>
<evidence type="ECO:0000256" key="7">
    <source>
        <dbReference type="SAM" id="MobiDB-lite"/>
    </source>
</evidence>
<feature type="transmembrane region" description="Helical" evidence="8">
    <location>
        <begin position="717"/>
        <end position="745"/>
    </location>
</feature>
<dbReference type="RefSeq" id="WP_203377763.1">
    <property type="nucleotide sequence ID" value="NZ_JAENHP010000005.1"/>
</dbReference>
<comment type="similarity">
    <text evidence="6">Belongs to the ABC-4 integral membrane protein family.</text>
</comment>
<evidence type="ECO:0000256" key="5">
    <source>
        <dbReference type="ARBA" id="ARBA00023136"/>
    </source>
</evidence>
<keyword evidence="11" id="KW-1185">Reference proteome</keyword>
<evidence type="ECO:0000256" key="4">
    <source>
        <dbReference type="ARBA" id="ARBA00022989"/>
    </source>
</evidence>
<reference evidence="10 11" key="1">
    <citation type="submission" date="2021-01" db="EMBL/GenBank/DDBJ databases">
        <title>Actinoplanes sp. nov. LDG1-06 isolated from lichen.</title>
        <authorList>
            <person name="Saeng-In P."/>
            <person name="Phongsopitanun W."/>
            <person name="Kanchanasin P."/>
            <person name="Yuki M."/>
            <person name="Kudo T."/>
            <person name="Ohkuma M."/>
            <person name="Tanasupawat S."/>
        </authorList>
    </citation>
    <scope>NUCLEOTIDE SEQUENCE [LARGE SCALE GENOMIC DNA]</scope>
    <source>
        <strain evidence="10 11">LDG1-06</strain>
    </source>
</reference>
<evidence type="ECO:0000256" key="2">
    <source>
        <dbReference type="ARBA" id="ARBA00022475"/>
    </source>
</evidence>
<feature type="domain" description="ABC3 transporter permease C-terminal" evidence="9">
    <location>
        <begin position="232"/>
        <end position="351"/>
    </location>
</feature>
<keyword evidence="2" id="KW-1003">Cell membrane</keyword>
<comment type="subcellular location">
    <subcellularLocation>
        <location evidence="1">Cell membrane</location>
        <topology evidence="1">Multi-pass membrane protein</topology>
    </subcellularLocation>
</comment>
<comment type="caution">
    <text evidence="10">The sequence shown here is derived from an EMBL/GenBank/DDBJ whole genome shotgun (WGS) entry which is preliminary data.</text>
</comment>
<dbReference type="InterPro" id="IPR003838">
    <property type="entry name" value="ABC3_permease_C"/>
</dbReference>
<feature type="transmembrane region" description="Helical" evidence="8">
    <location>
        <begin position="451"/>
        <end position="470"/>
    </location>
</feature>
<keyword evidence="3 8" id="KW-0812">Transmembrane</keyword>
<feature type="transmembrane region" description="Helical" evidence="8">
    <location>
        <begin position="398"/>
        <end position="421"/>
    </location>
</feature>
<evidence type="ECO:0000256" key="6">
    <source>
        <dbReference type="ARBA" id="ARBA00038076"/>
    </source>
</evidence>
<dbReference type="Proteomes" id="UP000632138">
    <property type="component" value="Unassembled WGS sequence"/>
</dbReference>
<evidence type="ECO:0000313" key="11">
    <source>
        <dbReference type="Proteomes" id="UP000632138"/>
    </source>
</evidence>
<dbReference type="PANTHER" id="PTHR30572:SF4">
    <property type="entry name" value="ABC TRANSPORTER PERMEASE YTRF"/>
    <property type="match status" value="1"/>
</dbReference>
<evidence type="ECO:0000256" key="8">
    <source>
        <dbReference type="SAM" id="Phobius"/>
    </source>
</evidence>
<feature type="transmembrane region" description="Helical" evidence="8">
    <location>
        <begin position="281"/>
        <end position="302"/>
    </location>
</feature>
<accession>A0ABS2ADB6</accession>
<evidence type="ECO:0000256" key="3">
    <source>
        <dbReference type="ARBA" id="ARBA00022692"/>
    </source>
</evidence>
<evidence type="ECO:0000259" key="9">
    <source>
        <dbReference type="Pfam" id="PF02687"/>
    </source>
</evidence>
<feature type="transmembrane region" description="Helical" evidence="8">
    <location>
        <begin position="372"/>
        <end position="392"/>
    </location>
</feature>
<evidence type="ECO:0000256" key="1">
    <source>
        <dbReference type="ARBA" id="ARBA00004651"/>
    </source>
</evidence>
<evidence type="ECO:0000313" key="10">
    <source>
        <dbReference type="EMBL" id="MBM2617765.1"/>
    </source>
</evidence>
<dbReference type="EMBL" id="JAENHP010000005">
    <property type="protein sequence ID" value="MBM2617765.1"/>
    <property type="molecule type" value="Genomic_DNA"/>
</dbReference>
<dbReference type="InterPro" id="IPR050250">
    <property type="entry name" value="Macrolide_Exporter_MacB"/>
</dbReference>
<sequence>MLRRDRLGAFVAVLFGTAVVTVTLTLLASAAPHKPDRFAAVAVAVQSPSVTTPADPFPETRPWSSREAAALAARLAALPGVHSAVADRRFYAQPVLSGHPVDEMSEGHGWASSALAGDKLTAGRPATAAGEVVLGADLGVRPGGQVTILTASGPATWTVTGLMAADRLYVADSEAARLAPGVRVIGLTGNPDPDDVQAAAPGATVLYGAALVDLEPRADARTRWIGLQVLSAMAALSVFSCAFVIASTLALSVHQRRREIGLLRAIGATPRQVRITVLREAALTGLAAGAAGTALGLILAPWTGGVLVDAGFEPESFRARVHFWPVVAGVLIGPLVAVAGGLLAARRAARVRPLDALRQAEVEMRPMTRGRWAAGLAFAVMGVGATVATVVTDDLADLGTYALLGAMALVVAATLLAPAVVPLITRTVLRPVGGALGTIVRESALTGSRRTASTAAPVLLTVAFAVFIAGNVQTAENAYADRRAHAAQAGTVLVPDRTPGLTDAAAPTATLSTVAYLGDTVATAAGVSQELSGLGRHGASDRPAGADGQPVEADGLPVEARGRDGSGTAREVVLSESRAAKTGRGVGDTVVVTFADGEPQQLRVADVVPDREIPAEVVVGRDVVRLHDPSALAPALPVADGTVATATTGARVVDVATYARESGSDEDRLVWIFTLLLIGVSVGYGALAVANTLFMASARRANDYRLLRLAGATPRQVLVTVAGESALVVTIGSVLGCAAALLGLWGSTVGLREQTGTSVAVNVPWMIAAAAVGTCLLLALVGSVIPARAQLAGTDVVRERA</sequence>